<evidence type="ECO:0000313" key="2">
    <source>
        <dbReference type="EMBL" id="KAK7691488.1"/>
    </source>
</evidence>
<proteinExistence type="predicted"/>
<feature type="domain" description="DUF6533" evidence="1">
    <location>
        <begin position="20"/>
        <end position="64"/>
    </location>
</feature>
<dbReference type="EMBL" id="JASBNA010000005">
    <property type="protein sequence ID" value="KAK7691488.1"/>
    <property type="molecule type" value="Genomic_DNA"/>
</dbReference>
<gene>
    <name evidence="2" type="ORF">QCA50_004887</name>
</gene>
<sequence>MSVFQDLLENGVKSIQTIRYAELASSVIIVFDHIVTLDQEIELIWKSGWSLGKCLFLLNRYYSLATVLFNNYSEKIFNIFQVYGPDRSALVLFTTHLTDQL</sequence>
<dbReference type="InterPro" id="IPR045340">
    <property type="entry name" value="DUF6533"/>
</dbReference>
<organism evidence="2 3">
    <name type="scientific">Cerrena zonata</name>
    <dbReference type="NCBI Taxonomy" id="2478898"/>
    <lineage>
        <taxon>Eukaryota</taxon>
        <taxon>Fungi</taxon>
        <taxon>Dikarya</taxon>
        <taxon>Basidiomycota</taxon>
        <taxon>Agaricomycotina</taxon>
        <taxon>Agaricomycetes</taxon>
        <taxon>Polyporales</taxon>
        <taxon>Cerrenaceae</taxon>
        <taxon>Cerrena</taxon>
    </lineage>
</organism>
<accession>A0AAW0GMR2</accession>
<protein>
    <recommendedName>
        <fullName evidence="1">DUF6533 domain-containing protein</fullName>
    </recommendedName>
</protein>
<dbReference type="AlphaFoldDB" id="A0AAW0GMR2"/>
<evidence type="ECO:0000313" key="3">
    <source>
        <dbReference type="Proteomes" id="UP001385951"/>
    </source>
</evidence>
<name>A0AAW0GMR2_9APHY</name>
<keyword evidence="3" id="KW-1185">Reference proteome</keyword>
<evidence type="ECO:0000259" key="1">
    <source>
        <dbReference type="Pfam" id="PF20151"/>
    </source>
</evidence>
<dbReference type="Pfam" id="PF20151">
    <property type="entry name" value="DUF6533"/>
    <property type="match status" value="1"/>
</dbReference>
<dbReference type="Proteomes" id="UP001385951">
    <property type="component" value="Unassembled WGS sequence"/>
</dbReference>
<reference evidence="2 3" key="1">
    <citation type="submission" date="2022-09" db="EMBL/GenBank/DDBJ databases">
        <authorList>
            <person name="Palmer J.M."/>
        </authorList>
    </citation>
    <scope>NUCLEOTIDE SEQUENCE [LARGE SCALE GENOMIC DNA]</scope>
    <source>
        <strain evidence="2 3">DSM 7382</strain>
    </source>
</reference>
<comment type="caution">
    <text evidence="2">The sequence shown here is derived from an EMBL/GenBank/DDBJ whole genome shotgun (WGS) entry which is preliminary data.</text>
</comment>